<comment type="caution">
    <text evidence="14">The sequence shown here is derived from an EMBL/GenBank/DDBJ whole genome shotgun (WGS) entry which is preliminary data.</text>
</comment>
<dbReference type="Gene3D" id="3.50.30.10">
    <property type="entry name" value="Phosphohistidine domain"/>
    <property type="match status" value="1"/>
</dbReference>
<evidence type="ECO:0000256" key="8">
    <source>
        <dbReference type="ARBA" id="ARBA00023209"/>
    </source>
</evidence>
<feature type="transmembrane region" description="Helical" evidence="11">
    <location>
        <begin position="81"/>
        <end position="102"/>
    </location>
</feature>
<evidence type="ECO:0000313" key="14">
    <source>
        <dbReference type="EMBL" id="KKI99815.1"/>
    </source>
</evidence>
<dbReference type="PANTHER" id="PTHR43615">
    <property type="entry name" value="PHOSPHOENOLPYRUVATE SYNTHASE-RELATED"/>
    <property type="match status" value="1"/>
</dbReference>
<dbReference type="AlphaFoldDB" id="A0A0M2PTJ8"/>
<dbReference type="PANTHER" id="PTHR43615:SF1">
    <property type="entry name" value="PPDK_N DOMAIN-CONTAINING PROTEIN"/>
    <property type="match status" value="1"/>
</dbReference>
<evidence type="ECO:0000256" key="9">
    <source>
        <dbReference type="ARBA" id="ARBA00023264"/>
    </source>
</evidence>
<keyword evidence="8" id="KW-0594">Phospholipid biosynthesis</keyword>
<dbReference type="InterPro" id="IPR002192">
    <property type="entry name" value="PPDK_AMP/ATP-bd"/>
</dbReference>
<dbReference type="InterPro" id="IPR036637">
    <property type="entry name" value="Phosphohistidine_dom_sf"/>
</dbReference>
<dbReference type="GO" id="GO:0016301">
    <property type="term" value="F:kinase activity"/>
    <property type="evidence" value="ECO:0007669"/>
    <property type="project" value="InterPro"/>
</dbReference>
<name>A0A0M2PTJ8_PROHO</name>
<evidence type="ECO:0000256" key="11">
    <source>
        <dbReference type="SAM" id="Phobius"/>
    </source>
</evidence>
<accession>A0A0M2PTJ8</accession>
<dbReference type="SUPFAM" id="SSF56059">
    <property type="entry name" value="Glutathione synthetase ATP-binding domain-like"/>
    <property type="match status" value="1"/>
</dbReference>
<dbReference type="GO" id="GO:0005524">
    <property type="term" value="F:ATP binding"/>
    <property type="evidence" value="ECO:0007669"/>
    <property type="project" value="InterPro"/>
</dbReference>
<dbReference type="InterPro" id="IPR003811">
    <property type="entry name" value="G3P_acylTferase_PlsY"/>
</dbReference>
<sequence length="1027" mass="111176">MVNALNPSLALVILVVLSPLLGALPLIDWITRGLTGKRLAQVGTGNVSVSAAFYHGGRWVGILAVLSEAGKGMAGVLLSRGLGLGAGWELVALVGLVAGRYWLGQGAGTTTMTWGYLLHDWVAALGVAAISGLYFAWQRQRHRSRWAVLVLIPLAEWIRSPQDPITLTAALTLSLLMGWIYYRMADDLDLSNHGVQGRTRSVFRFFQGKTPPTSPSAVSPPPRRILSLDDRLDPQQVGAKAATLSQLKRWGYGVPPGWVLPAGLPGRSILARVQPSPQQPWVVRSSAVGEDGEQASAAGQYQSVLQVTSPEALLESIDQVRDSYHRATAAQYRRDRGVAEAPMAVLVQRQVRGQLSGVAFSRDPLEPGAAWVSIEALPGTAEAVVSGQHTPQEYRIVPPASAALNAPEPALDPAPDPDAEPSPLDAAIAAILNPVASLARDLEQRYHGIPQDLEWSHDGQDLWLLQARPITTLQPLWTRKIAAEVIPGAIRPLTWSLNQPLTCGVWGELFQRVLGSRAQGLAFQATATLHNSHAYFNASLLGEIFLRMGLPPESLEFLTQGAKFSKPPLASTLSNVPGLLRLLQWEWQLERDFRRDDRQHFQPALQRLLTQDFSSGNLSSGNLSPGNLSSGNLSSGNLSSGNLSPGNLSPGNLDAWDPAALGQRLDDIRALLPRITYYQILAPLSFALRRALGGVADEALDQSSLPEVAALRSLQHLAQTLGQHLHQHQQPLPQTPQDLRHRLHACPGGADLWHTVEDCIQTYGYLSDVGTDIAVTNWRDDPTPAHRLLLQFIQSPPPPPRSVTPQGKARWLQPRLRLKGQVAQVYLQLLGEVRRSLLALAQIWVAQGCLPQGEDLFFLTFDEVRQGIDQGGLTSGAIAQSHQRREQWQRDQEQPVPFMVYGSQPVRGRSQPSAAPGSGVLQGIGASAGQVQGVVQVVRNLQQWPEVDDQTILVVPYTDAGWAPLLAQVAGVIAETGGRLSHGAIVAREYGIPAVMGVPEATQVFHTGQRVWLDGAAGTVRILATPN</sequence>
<dbReference type="GO" id="GO:0005886">
    <property type="term" value="C:plasma membrane"/>
    <property type="evidence" value="ECO:0007669"/>
    <property type="project" value="InterPro"/>
</dbReference>
<dbReference type="InterPro" id="IPR051549">
    <property type="entry name" value="PEP_Utilizing_Enz"/>
</dbReference>
<gene>
    <name evidence="14" type="ORF">PROH_08170</name>
</gene>
<evidence type="ECO:0000259" key="13">
    <source>
        <dbReference type="Pfam" id="PF01326"/>
    </source>
</evidence>
<evidence type="ECO:0000259" key="12">
    <source>
        <dbReference type="Pfam" id="PF00391"/>
    </source>
</evidence>
<keyword evidence="5 11" id="KW-1133">Transmembrane helix</keyword>
<feature type="domain" description="Pyruvate phosphate dikinase AMP/ATP-binding" evidence="13">
    <location>
        <begin position="276"/>
        <end position="474"/>
    </location>
</feature>
<dbReference type="STRING" id="317619.GCA_000332315_00381"/>
<dbReference type="SUPFAM" id="SSF52009">
    <property type="entry name" value="Phosphohistidine domain"/>
    <property type="match status" value="1"/>
</dbReference>
<dbReference type="InterPro" id="IPR013815">
    <property type="entry name" value="ATP_grasp_subdomain_1"/>
</dbReference>
<evidence type="ECO:0000256" key="7">
    <source>
        <dbReference type="ARBA" id="ARBA00023136"/>
    </source>
</evidence>
<dbReference type="Pfam" id="PF00391">
    <property type="entry name" value="PEP-utilizers"/>
    <property type="match status" value="1"/>
</dbReference>
<evidence type="ECO:0000256" key="1">
    <source>
        <dbReference type="ARBA" id="ARBA00022475"/>
    </source>
</evidence>
<evidence type="ECO:0000256" key="10">
    <source>
        <dbReference type="SAM" id="MobiDB-lite"/>
    </source>
</evidence>
<keyword evidence="15" id="KW-1185">Reference proteome</keyword>
<dbReference type="eggNOG" id="COG0574">
    <property type="taxonomic scope" value="Bacteria"/>
</dbReference>
<keyword evidence="1" id="KW-1003">Cell membrane</keyword>
<dbReference type="Pfam" id="PF02660">
    <property type="entry name" value="G3P_acyltransf"/>
    <property type="match status" value="1"/>
</dbReference>
<dbReference type="InterPro" id="IPR008279">
    <property type="entry name" value="PEP-util_enz_mobile_dom"/>
</dbReference>
<organism evidence="14 15">
    <name type="scientific">Prochlorothrix hollandica PCC 9006 = CALU 1027</name>
    <dbReference type="NCBI Taxonomy" id="317619"/>
    <lineage>
        <taxon>Bacteria</taxon>
        <taxon>Bacillati</taxon>
        <taxon>Cyanobacteriota</taxon>
        <taxon>Cyanophyceae</taxon>
        <taxon>Prochlorotrichales</taxon>
        <taxon>Prochlorotrichaceae</taxon>
        <taxon>Prochlorothrix</taxon>
    </lineage>
</organism>
<keyword evidence="6" id="KW-0443">Lipid metabolism</keyword>
<evidence type="ECO:0000256" key="6">
    <source>
        <dbReference type="ARBA" id="ARBA00023098"/>
    </source>
</evidence>
<proteinExistence type="predicted"/>
<dbReference type="Proteomes" id="UP000034681">
    <property type="component" value="Unassembled WGS sequence"/>
</dbReference>
<dbReference type="OrthoDB" id="9765468at2"/>
<keyword evidence="3" id="KW-0808">Transferase</keyword>
<dbReference type="GO" id="GO:0043772">
    <property type="term" value="F:acyl-phosphate glycerol-3-phosphate acyltransferase activity"/>
    <property type="evidence" value="ECO:0007669"/>
    <property type="project" value="InterPro"/>
</dbReference>
<evidence type="ECO:0000313" key="15">
    <source>
        <dbReference type="Proteomes" id="UP000034681"/>
    </source>
</evidence>
<dbReference type="GO" id="GO:0008654">
    <property type="term" value="P:phospholipid biosynthetic process"/>
    <property type="evidence" value="ECO:0007669"/>
    <property type="project" value="UniProtKB-KW"/>
</dbReference>
<feature type="region of interest" description="Disordered" evidence="10">
    <location>
        <begin position="620"/>
        <end position="646"/>
    </location>
</feature>
<feature type="transmembrane region" description="Helical" evidence="11">
    <location>
        <begin position="114"/>
        <end position="137"/>
    </location>
</feature>
<dbReference type="Gene3D" id="3.30.470.20">
    <property type="entry name" value="ATP-grasp fold, B domain"/>
    <property type="match status" value="2"/>
</dbReference>
<dbReference type="EMBL" id="AJTX02000004">
    <property type="protein sequence ID" value="KKI99815.1"/>
    <property type="molecule type" value="Genomic_DNA"/>
</dbReference>
<evidence type="ECO:0000256" key="4">
    <source>
        <dbReference type="ARBA" id="ARBA00022692"/>
    </source>
</evidence>
<evidence type="ECO:0000256" key="2">
    <source>
        <dbReference type="ARBA" id="ARBA00022516"/>
    </source>
</evidence>
<dbReference type="Gene3D" id="3.30.1490.20">
    <property type="entry name" value="ATP-grasp fold, A domain"/>
    <property type="match status" value="1"/>
</dbReference>
<evidence type="ECO:0000256" key="3">
    <source>
        <dbReference type="ARBA" id="ARBA00022679"/>
    </source>
</evidence>
<dbReference type="eggNOG" id="COG0344">
    <property type="taxonomic scope" value="Bacteria"/>
</dbReference>
<keyword evidence="7 11" id="KW-0472">Membrane</keyword>
<dbReference type="SMART" id="SM01207">
    <property type="entry name" value="G3P_acyltransf"/>
    <property type="match status" value="1"/>
</dbReference>
<dbReference type="Pfam" id="PF01326">
    <property type="entry name" value="PPDK_N"/>
    <property type="match status" value="1"/>
</dbReference>
<keyword evidence="9" id="KW-1208">Phospholipid metabolism</keyword>
<feature type="domain" description="PEP-utilising enzyme mobile" evidence="12">
    <location>
        <begin position="948"/>
        <end position="1018"/>
    </location>
</feature>
<reference evidence="14" key="1">
    <citation type="submission" date="2012-04" db="EMBL/GenBank/DDBJ databases">
        <authorList>
            <person name="Borisov I.G."/>
            <person name="Ivanikova N.V."/>
            <person name="Pinevich A.V."/>
        </authorList>
    </citation>
    <scope>NUCLEOTIDE SEQUENCE</scope>
    <source>
        <strain evidence="14">CALU 1027</strain>
    </source>
</reference>
<dbReference type="eggNOG" id="COG3848">
    <property type="taxonomic scope" value="Bacteria"/>
</dbReference>
<keyword evidence="2" id="KW-0444">Lipid biosynthesis</keyword>
<evidence type="ECO:0000256" key="5">
    <source>
        <dbReference type="ARBA" id="ARBA00022989"/>
    </source>
</evidence>
<evidence type="ECO:0008006" key="16">
    <source>
        <dbReference type="Google" id="ProtNLM"/>
    </source>
</evidence>
<keyword evidence="4 11" id="KW-0812">Transmembrane</keyword>
<protein>
    <recommendedName>
        <fullName evidence="16">Pyruvate phosphate dikinase PEP/pyruvate-binding protein</fullName>
    </recommendedName>
</protein>